<gene>
    <name evidence="2" type="ORF">WG929_11285</name>
</gene>
<feature type="domain" description="Integrase catalytic" evidence="1">
    <location>
        <begin position="15"/>
        <end position="77"/>
    </location>
</feature>
<name>A0ABW8NJA0_9GAMM</name>
<dbReference type="SUPFAM" id="SSF53098">
    <property type="entry name" value="Ribonuclease H-like"/>
    <property type="match status" value="1"/>
</dbReference>
<protein>
    <submittedName>
        <fullName evidence="2">Integrase core domain-containing protein</fullName>
    </submittedName>
</protein>
<sequence>MTAHCHLDLQGELTMTVSLSRPRVSNDNTTSESQFKTLRYQQDYPGRFDSDDHAVHGNEGYVRWYNRGHHHSSLAGFTLHQVFSGEYIGIAQVRQAALDN</sequence>
<evidence type="ECO:0000313" key="3">
    <source>
        <dbReference type="Proteomes" id="UP001620597"/>
    </source>
</evidence>
<accession>A0ABW8NJA0</accession>
<keyword evidence="3" id="KW-1185">Reference proteome</keyword>
<reference evidence="2 3" key="1">
    <citation type="submission" date="2024-03" db="EMBL/GenBank/DDBJ databases">
        <title>High-quality draft genome sequence of Oceanobacter sp. wDCs-4.</title>
        <authorList>
            <person name="Dong C."/>
        </authorList>
    </citation>
    <scope>NUCLEOTIDE SEQUENCE [LARGE SCALE GENOMIC DNA]</scope>
    <source>
        <strain evidence="3">wDCs-4</strain>
    </source>
</reference>
<evidence type="ECO:0000259" key="1">
    <source>
        <dbReference type="Pfam" id="PF13683"/>
    </source>
</evidence>
<proteinExistence type="predicted"/>
<dbReference type="EMBL" id="JBBKTX010000012">
    <property type="protein sequence ID" value="MFK4752994.1"/>
    <property type="molecule type" value="Genomic_DNA"/>
</dbReference>
<organism evidence="2 3">
    <name type="scientific">Oceanobacter antarcticus</name>
    <dbReference type="NCBI Taxonomy" id="3133425"/>
    <lineage>
        <taxon>Bacteria</taxon>
        <taxon>Pseudomonadati</taxon>
        <taxon>Pseudomonadota</taxon>
        <taxon>Gammaproteobacteria</taxon>
        <taxon>Oceanospirillales</taxon>
        <taxon>Oceanospirillaceae</taxon>
        <taxon>Oceanobacter</taxon>
    </lineage>
</organism>
<comment type="caution">
    <text evidence="2">The sequence shown here is derived from an EMBL/GenBank/DDBJ whole genome shotgun (WGS) entry which is preliminary data.</text>
</comment>
<dbReference type="RefSeq" id="WP_416206102.1">
    <property type="nucleotide sequence ID" value="NZ_JBBKTX010000012.1"/>
</dbReference>
<dbReference type="InterPro" id="IPR001584">
    <property type="entry name" value="Integrase_cat-core"/>
</dbReference>
<dbReference type="InterPro" id="IPR012337">
    <property type="entry name" value="RNaseH-like_sf"/>
</dbReference>
<evidence type="ECO:0000313" key="2">
    <source>
        <dbReference type="EMBL" id="MFK4752994.1"/>
    </source>
</evidence>
<dbReference type="Proteomes" id="UP001620597">
    <property type="component" value="Unassembled WGS sequence"/>
</dbReference>
<dbReference type="Pfam" id="PF13683">
    <property type="entry name" value="rve_3"/>
    <property type="match status" value="1"/>
</dbReference>